<feature type="region of interest" description="Disordered" evidence="5">
    <location>
        <begin position="177"/>
        <end position="206"/>
    </location>
</feature>
<dbReference type="GO" id="GO:0005737">
    <property type="term" value="C:cytoplasm"/>
    <property type="evidence" value="ECO:0007669"/>
    <property type="project" value="TreeGrafter"/>
</dbReference>
<dbReference type="AlphaFoldDB" id="A0A835FNM6"/>
<dbReference type="PROSITE" id="PS51081">
    <property type="entry name" value="ZF_SIAH"/>
    <property type="match status" value="1"/>
</dbReference>
<evidence type="ECO:0000259" key="6">
    <source>
        <dbReference type="PROSITE" id="PS51081"/>
    </source>
</evidence>
<proteinExistence type="predicted"/>
<evidence type="ECO:0000256" key="3">
    <source>
        <dbReference type="ARBA" id="ARBA00022833"/>
    </source>
</evidence>
<keyword evidence="8" id="KW-1185">Reference proteome</keyword>
<evidence type="ECO:0000256" key="2">
    <source>
        <dbReference type="ARBA" id="ARBA00022771"/>
    </source>
</evidence>
<sequence length="315" mass="33494">MLCLPCATSAACHGMERLVDSLRAACPNAPYGCAETPPYHGRDVHIRTCPHAPRAGFAGGSMAALLEHFRAAHGWPCVDVEAKNFGVCLRGYGEVEEGEEVPFRGSPLGIEVRKGRGHGRPWWSLGRRSRGGARVRALPAAGATMEHGSLRACSALPARPSELAVTVIPNLVSSPIPSPAPPPPASSPIPPPCWPRTEGGTARSRRSHARLAVAAALLASPYLLNSSAALFGSPPPPSRSTTEAEEAKGKVILFTDEIHLVLGAGRTEGSIDARAATRWRRGWERGEEARSFGLCYPIQLSQTMTIKVRASIVIM</sequence>
<dbReference type="EMBL" id="JACEFO010000522">
    <property type="protein sequence ID" value="KAF8765999.1"/>
    <property type="molecule type" value="Genomic_DNA"/>
</dbReference>
<dbReference type="InterPro" id="IPR013083">
    <property type="entry name" value="Znf_RING/FYVE/PHD"/>
</dbReference>
<accession>A0A835FNM6</accession>
<dbReference type="Proteomes" id="UP000636709">
    <property type="component" value="Unassembled WGS sequence"/>
</dbReference>
<evidence type="ECO:0000313" key="7">
    <source>
        <dbReference type="EMBL" id="KAF8765999.1"/>
    </source>
</evidence>
<evidence type="ECO:0000256" key="5">
    <source>
        <dbReference type="SAM" id="MobiDB-lite"/>
    </source>
</evidence>
<dbReference type="SUPFAM" id="SSF49599">
    <property type="entry name" value="TRAF domain-like"/>
    <property type="match status" value="1"/>
</dbReference>
<feature type="compositionally biased region" description="Pro residues" evidence="5">
    <location>
        <begin position="177"/>
        <end position="194"/>
    </location>
</feature>
<keyword evidence="2 4" id="KW-0863">Zinc-finger</keyword>
<keyword evidence="1" id="KW-0479">Metal-binding</keyword>
<dbReference type="GO" id="GO:0008270">
    <property type="term" value="F:zinc ion binding"/>
    <property type="evidence" value="ECO:0007669"/>
    <property type="project" value="UniProtKB-KW"/>
</dbReference>
<feature type="domain" description="SIAH-type" evidence="6">
    <location>
        <begin position="21"/>
        <end position="74"/>
    </location>
</feature>
<evidence type="ECO:0000256" key="4">
    <source>
        <dbReference type="PROSITE-ProRule" id="PRU00455"/>
    </source>
</evidence>
<protein>
    <recommendedName>
        <fullName evidence="6">SIAH-type domain-containing protein</fullName>
    </recommendedName>
</protein>
<keyword evidence="3" id="KW-0862">Zinc</keyword>
<comment type="caution">
    <text evidence="7">The sequence shown here is derived from an EMBL/GenBank/DDBJ whole genome shotgun (WGS) entry which is preliminary data.</text>
</comment>
<dbReference type="PANTHER" id="PTHR10315">
    <property type="entry name" value="E3 UBIQUITIN PROTEIN LIGASE SIAH"/>
    <property type="match status" value="1"/>
</dbReference>
<organism evidence="7 8">
    <name type="scientific">Digitaria exilis</name>
    <dbReference type="NCBI Taxonomy" id="1010633"/>
    <lineage>
        <taxon>Eukaryota</taxon>
        <taxon>Viridiplantae</taxon>
        <taxon>Streptophyta</taxon>
        <taxon>Embryophyta</taxon>
        <taxon>Tracheophyta</taxon>
        <taxon>Spermatophyta</taxon>
        <taxon>Magnoliopsida</taxon>
        <taxon>Liliopsida</taxon>
        <taxon>Poales</taxon>
        <taxon>Poaceae</taxon>
        <taxon>PACMAD clade</taxon>
        <taxon>Panicoideae</taxon>
        <taxon>Panicodae</taxon>
        <taxon>Paniceae</taxon>
        <taxon>Anthephorinae</taxon>
        <taxon>Digitaria</taxon>
    </lineage>
</organism>
<dbReference type="InterPro" id="IPR052088">
    <property type="entry name" value="E3_ubiquitin-ligase_SINA"/>
</dbReference>
<evidence type="ECO:0000256" key="1">
    <source>
        <dbReference type="ARBA" id="ARBA00022723"/>
    </source>
</evidence>
<gene>
    <name evidence="7" type="ORF">HU200_007934</name>
</gene>
<dbReference type="GO" id="GO:0061630">
    <property type="term" value="F:ubiquitin protein ligase activity"/>
    <property type="evidence" value="ECO:0007669"/>
    <property type="project" value="TreeGrafter"/>
</dbReference>
<reference evidence="7" key="1">
    <citation type="submission" date="2020-07" db="EMBL/GenBank/DDBJ databases">
        <title>Genome sequence and genetic diversity analysis of an under-domesticated orphan crop, white fonio (Digitaria exilis).</title>
        <authorList>
            <person name="Bennetzen J.L."/>
            <person name="Chen S."/>
            <person name="Ma X."/>
            <person name="Wang X."/>
            <person name="Yssel A.E.J."/>
            <person name="Chaluvadi S.R."/>
            <person name="Johnson M."/>
            <person name="Gangashetty P."/>
            <person name="Hamidou F."/>
            <person name="Sanogo M.D."/>
            <person name="Zwaenepoel A."/>
            <person name="Wallace J."/>
            <person name="Van De Peer Y."/>
            <person name="Van Deynze A."/>
        </authorList>
    </citation>
    <scope>NUCLEOTIDE SEQUENCE</scope>
    <source>
        <tissue evidence="7">Leaves</tissue>
    </source>
</reference>
<dbReference type="InterPro" id="IPR013010">
    <property type="entry name" value="Znf_SIAH"/>
</dbReference>
<name>A0A835FNM6_9POAL</name>
<evidence type="ECO:0000313" key="8">
    <source>
        <dbReference type="Proteomes" id="UP000636709"/>
    </source>
</evidence>
<dbReference type="Gene3D" id="3.30.40.10">
    <property type="entry name" value="Zinc/RING finger domain, C3HC4 (zinc finger)"/>
    <property type="match status" value="1"/>
</dbReference>
<dbReference type="OrthoDB" id="4788989at2759"/>
<dbReference type="PANTHER" id="PTHR10315:SF96">
    <property type="entry name" value="SIAH-TYPE DOMAIN-CONTAINING PROTEIN"/>
    <property type="match status" value="1"/>
</dbReference>